<reference evidence="2 3" key="1">
    <citation type="journal article" date="2013" name="PLoS Genet.">
        <title>Expanding the Marine Virosphere Using Metagenomics.</title>
        <authorList>
            <person name="Mizuno C.M."/>
            <person name="Rodriguez-Valera F."/>
            <person name="Kimes N.E."/>
            <person name="Ghai R."/>
        </authorList>
    </citation>
    <scope>NUCLEOTIDE SEQUENCE [LARGE SCALE GENOMIC DNA]</scope>
    <source>
        <strain evidence="2">UvMED-CGR-U-MedDCM-OCT-S39-C11</strain>
    </source>
</reference>
<name>A0A6S4PEG2_9CAUD</name>
<dbReference type="RefSeq" id="YP_009777985.1">
    <property type="nucleotide sequence ID" value="NC_047708.1"/>
</dbReference>
<organism evidence="2 3">
    <name type="scientific">uncultured phage_MedDCM-OCT-S39-C11</name>
    <dbReference type="NCBI Taxonomy" id="2740805"/>
    <lineage>
        <taxon>Viruses</taxon>
        <taxon>Duplodnaviria</taxon>
        <taxon>Heunggongvirae</taxon>
        <taxon>Uroviricota</taxon>
        <taxon>Caudoviricetes</taxon>
        <taxon>Autographivirales</taxon>
        <taxon>Krakvirus</taxon>
        <taxon>Krakvirus S39C11</taxon>
    </lineage>
</organism>
<proteinExistence type="predicted"/>
<dbReference type="GO" id="GO:0019069">
    <property type="term" value="P:viral capsid assembly"/>
    <property type="evidence" value="ECO:0007669"/>
    <property type="project" value="InterPro"/>
</dbReference>
<evidence type="ECO:0000313" key="3">
    <source>
        <dbReference type="Proteomes" id="UP000505326"/>
    </source>
</evidence>
<dbReference type="GeneID" id="55412294"/>
<dbReference type="Proteomes" id="UP000505326">
    <property type="component" value="Segment"/>
</dbReference>
<evidence type="ECO:0008006" key="4">
    <source>
        <dbReference type="Google" id="ProtNLM"/>
    </source>
</evidence>
<evidence type="ECO:0000256" key="1">
    <source>
        <dbReference type="SAM" id="MobiDB-lite"/>
    </source>
</evidence>
<accession>A0A6S4PEG2</accession>
<feature type="region of interest" description="Disordered" evidence="1">
    <location>
        <begin position="66"/>
        <end position="101"/>
    </location>
</feature>
<keyword evidence="3" id="KW-1185">Reference proteome</keyword>
<feature type="compositionally biased region" description="Acidic residues" evidence="1">
    <location>
        <begin position="76"/>
        <end position="91"/>
    </location>
</feature>
<feature type="compositionally biased region" description="Basic and acidic residues" evidence="1">
    <location>
        <begin position="19"/>
        <end position="30"/>
    </location>
</feature>
<dbReference type="InterPro" id="IPR008768">
    <property type="entry name" value="Gp9-like"/>
</dbReference>
<dbReference type="Pfam" id="PF05396">
    <property type="entry name" value="Phage_T7_Capsid"/>
    <property type="match status" value="1"/>
</dbReference>
<protein>
    <recommendedName>
        <fullName evidence="4">Capsid assembly protein</fullName>
    </recommendedName>
</protein>
<dbReference type="EMBL" id="AP013549">
    <property type="protein sequence ID" value="BAQ94488.1"/>
    <property type="molecule type" value="Genomic_DNA"/>
</dbReference>
<feature type="compositionally biased region" description="Basic and acidic residues" evidence="1">
    <location>
        <begin position="66"/>
        <end position="75"/>
    </location>
</feature>
<feature type="region of interest" description="Disordered" evidence="1">
    <location>
        <begin position="1"/>
        <end position="50"/>
    </location>
</feature>
<evidence type="ECO:0000313" key="2">
    <source>
        <dbReference type="EMBL" id="BAQ94488.1"/>
    </source>
</evidence>
<sequence>MAVIETGQDNTVDQGAVEEQAKIDQARADLYDEAAGNEPGEPEGSLILGKYKSQSDLVDAYKNLQRENERLRGGEVEEAEEEPEAQQEEPENQLTSEDATRIRDNMFDQVGGADKYQALMGWASQNLNESRAESFNEALNSGNEGAILAQLKGIQYDHMMATGYEPKLTGGRAPTQDVRGFASEAQVVAAMQDPRYGSDPAYVKEVEQRIAASNVFNQR</sequence>
<feature type="compositionally biased region" description="Low complexity" evidence="1">
    <location>
        <begin position="33"/>
        <end position="44"/>
    </location>
</feature>
<dbReference type="KEGG" id="vg:55412294"/>